<organism evidence="2">
    <name type="scientific">marine metagenome</name>
    <dbReference type="NCBI Taxonomy" id="408172"/>
    <lineage>
        <taxon>unclassified sequences</taxon>
        <taxon>metagenomes</taxon>
        <taxon>ecological metagenomes</taxon>
    </lineage>
</organism>
<reference evidence="2" key="1">
    <citation type="submission" date="2018-05" db="EMBL/GenBank/DDBJ databases">
        <authorList>
            <person name="Lanie J.A."/>
            <person name="Ng W.-L."/>
            <person name="Kazmierczak K.M."/>
            <person name="Andrzejewski T.M."/>
            <person name="Davidsen T.M."/>
            <person name="Wayne K.J."/>
            <person name="Tettelin H."/>
            <person name="Glass J.I."/>
            <person name="Rusch D."/>
            <person name="Podicherti R."/>
            <person name="Tsui H.-C.T."/>
            <person name="Winkler M.E."/>
        </authorList>
    </citation>
    <scope>NUCLEOTIDE SEQUENCE</scope>
</reference>
<feature type="domain" description="D-alanyl-D-alanine carboxypeptidase-like core" evidence="1">
    <location>
        <begin position="51"/>
        <end position="176"/>
    </location>
</feature>
<dbReference type="AlphaFoldDB" id="A0A381N724"/>
<dbReference type="PANTHER" id="PTHR34385:SF1">
    <property type="entry name" value="PEPTIDOGLYCAN L-ALANYL-D-GLUTAMATE ENDOPEPTIDASE CWLK"/>
    <property type="match status" value="1"/>
</dbReference>
<dbReference type="Gene3D" id="3.30.1380.10">
    <property type="match status" value="1"/>
</dbReference>
<evidence type="ECO:0000313" key="2">
    <source>
        <dbReference type="EMBL" id="SUZ50249.1"/>
    </source>
</evidence>
<dbReference type="EMBL" id="UINC01000160">
    <property type="protein sequence ID" value="SUZ50249.1"/>
    <property type="molecule type" value="Genomic_DNA"/>
</dbReference>
<dbReference type="InterPro" id="IPR009045">
    <property type="entry name" value="Zn_M74/Hedgehog-like"/>
</dbReference>
<dbReference type="CDD" id="cd14852">
    <property type="entry name" value="LD-carboxypeptidase"/>
    <property type="match status" value="1"/>
</dbReference>
<dbReference type="PANTHER" id="PTHR34385">
    <property type="entry name" value="D-ALANYL-D-ALANINE CARBOXYPEPTIDASE"/>
    <property type="match status" value="1"/>
</dbReference>
<dbReference type="InterPro" id="IPR003709">
    <property type="entry name" value="VanY-like_core_dom"/>
</dbReference>
<protein>
    <recommendedName>
        <fullName evidence="1">D-alanyl-D-alanine carboxypeptidase-like core domain-containing protein</fullName>
    </recommendedName>
</protein>
<name>A0A381N724_9ZZZZ</name>
<dbReference type="InterPro" id="IPR058193">
    <property type="entry name" value="VanY/YodJ_core_dom"/>
</dbReference>
<dbReference type="Pfam" id="PF02557">
    <property type="entry name" value="VanY"/>
    <property type="match status" value="1"/>
</dbReference>
<dbReference type="GO" id="GO:0008233">
    <property type="term" value="F:peptidase activity"/>
    <property type="evidence" value="ECO:0007669"/>
    <property type="project" value="InterPro"/>
</dbReference>
<dbReference type="SUPFAM" id="SSF55166">
    <property type="entry name" value="Hedgehog/DD-peptidase"/>
    <property type="match status" value="1"/>
</dbReference>
<sequence>MKEIDTFNERVVALHHALGIGPDYLETSKLPLCREPGELVDTELDLYQRPQKLTPDAFQAWCRMKLAAEDTGVALLLISAFRDIDYQHDLIARKVREGRTIEEVLTVNAAPGFSEHHTGRALDIGTTGCDPLVEEFENTSAFEWLISNAAAFGFTLTYPRGNGYGIDYEPWHWCFTAIDPRF</sequence>
<proteinExistence type="predicted"/>
<evidence type="ECO:0000259" key="1">
    <source>
        <dbReference type="Pfam" id="PF02557"/>
    </source>
</evidence>
<dbReference type="InterPro" id="IPR052179">
    <property type="entry name" value="DD-CPase-like"/>
</dbReference>
<accession>A0A381N724</accession>
<dbReference type="GO" id="GO:0006508">
    <property type="term" value="P:proteolysis"/>
    <property type="evidence" value="ECO:0007669"/>
    <property type="project" value="InterPro"/>
</dbReference>
<gene>
    <name evidence="2" type="ORF">METZ01_LOCUS3103</name>
</gene>